<protein>
    <submittedName>
        <fullName evidence="1">Uncharacterized protein</fullName>
    </submittedName>
</protein>
<organism evidence="1 2">
    <name type="scientific">Tilletia horrida</name>
    <dbReference type="NCBI Taxonomy" id="155126"/>
    <lineage>
        <taxon>Eukaryota</taxon>
        <taxon>Fungi</taxon>
        <taxon>Dikarya</taxon>
        <taxon>Basidiomycota</taxon>
        <taxon>Ustilaginomycotina</taxon>
        <taxon>Exobasidiomycetes</taxon>
        <taxon>Tilletiales</taxon>
        <taxon>Tilletiaceae</taxon>
        <taxon>Tilletia</taxon>
    </lineage>
</organism>
<keyword evidence="2" id="KW-1185">Reference proteome</keyword>
<sequence length="67" mass="7606">MASSAEAEAEAIRVIAKYKFEDYSREEADEQLGKLNLSRNTLRSYISFREAILETSPGGRPRSNREP</sequence>
<evidence type="ECO:0000313" key="2">
    <source>
        <dbReference type="Proteomes" id="UP001176521"/>
    </source>
</evidence>
<accession>A0AAN6G6W8</accession>
<evidence type="ECO:0000313" key="1">
    <source>
        <dbReference type="EMBL" id="KAK0519723.1"/>
    </source>
</evidence>
<dbReference type="AlphaFoldDB" id="A0AAN6G6W8"/>
<dbReference type="Proteomes" id="UP001176521">
    <property type="component" value="Unassembled WGS sequence"/>
</dbReference>
<gene>
    <name evidence="1" type="ORF">OC842_007347</name>
</gene>
<feature type="non-terminal residue" evidence="1">
    <location>
        <position position="67"/>
    </location>
</feature>
<proteinExistence type="predicted"/>
<name>A0AAN6G6W8_9BASI</name>
<reference evidence="1" key="1">
    <citation type="journal article" date="2023" name="PhytoFront">
        <title>Draft Genome Resources of Seven Strains of Tilletia horrida, Causal Agent of Kernel Smut of Rice.</title>
        <authorList>
            <person name="Khanal S."/>
            <person name="Antony Babu S."/>
            <person name="Zhou X.G."/>
        </authorList>
    </citation>
    <scope>NUCLEOTIDE SEQUENCE</scope>
    <source>
        <strain evidence="1">TX3</strain>
    </source>
</reference>
<dbReference type="EMBL" id="JAPDMQ010000922">
    <property type="protein sequence ID" value="KAK0519723.1"/>
    <property type="molecule type" value="Genomic_DNA"/>
</dbReference>
<comment type="caution">
    <text evidence="1">The sequence shown here is derived from an EMBL/GenBank/DDBJ whole genome shotgun (WGS) entry which is preliminary data.</text>
</comment>